<organism evidence="1 2">
    <name type="scientific">Cajanus cajan</name>
    <name type="common">Pigeon pea</name>
    <name type="synonym">Cajanus indicus</name>
    <dbReference type="NCBI Taxonomy" id="3821"/>
    <lineage>
        <taxon>Eukaryota</taxon>
        <taxon>Viridiplantae</taxon>
        <taxon>Streptophyta</taxon>
        <taxon>Embryophyta</taxon>
        <taxon>Tracheophyta</taxon>
        <taxon>Spermatophyta</taxon>
        <taxon>Magnoliopsida</taxon>
        <taxon>eudicotyledons</taxon>
        <taxon>Gunneridae</taxon>
        <taxon>Pentapetalae</taxon>
        <taxon>rosids</taxon>
        <taxon>fabids</taxon>
        <taxon>Fabales</taxon>
        <taxon>Fabaceae</taxon>
        <taxon>Papilionoideae</taxon>
        <taxon>50 kb inversion clade</taxon>
        <taxon>NPAAA clade</taxon>
        <taxon>indigoferoid/millettioid clade</taxon>
        <taxon>Phaseoleae</taxon>
        <taxon>Cajanus</taxon>
    </lineage>
</organism>
<dbReference type="Proteomes" id="UP000075243">
    <property type="component" value="Unassembled WGS sequence"/>
</dbReference>
<sequence length="282" mass="32275">MEKLAILIHERVQDNSWKPIQISRKGPSISHLFSADDCLLFTKAKSTQVRLVTQILNDFGHALGLQVNLQKTKFYTSRNIHCTKINKFRNIYIFSPTIDIDKYLGFPILIGKIKKADFKFIFDKLHSRLAGWKMSLISKAGRVVLASSIMNTIPNYIMHNLWLPQSVCDDIDKCIRTFIWGGHHKHWANWEVVTKSKKDGGLGIRPTKDVNTALLGKHVWDLIGEKQNLWTKSLESKYLKGEFVLRMRDYQGSSYTLQSITKATKILEPGSIFRVGEGNLSI</sequence>
<dbReference type="PANTHER" id="PTHR33116:SF86">
    <property type="entry name" value="REVERSE TRANSCRIPTASE DOMAIN-CONTAINING PROTEIN"/>
    <property type="match status" value="1"/>
</dbReference>
<dbReference type="OMA" id="HWANWEV"/>
<dbReference type="AlphaFoldDB" id="A0A151RLT0"/>
<reference evidence="1" key="1">
    <citation type="journal article" date="2012" name="Nat. Biotechnol.">
        <title>Draft genome sequence of pigeonpea (Cajanus cajan), an orphan legume crop of resource-poor farmers.</title>
        <authorList>
            <person name="Varshney R.K."/>
            <person name="Chen W."/>
            <person name="Li Y."/>
            <person name="Bharti A.K."/>
            <person name="Saxena R.K."/>
            <person name="Schlueter J.A."/>
            <person name="Donoghue M.T."/>
            <person name="Azam S."/>
            <person name="Fan G."/>
            <person name="Whaley A.M."/>
            <person name="Farmer A.D."/>
            <person name="Sheridan J."/>
            <person name="Iwata A."/>
            <person name="Tuteja R."/>
            <person name="Penmetsa R.V."/>
            <person name="Wu W."/>
            <person name="Upadhyaya H.D."/>
            <person name="Yang S.P."/>
            <person name="Shah T."/>
            <person name="Saxena K.B."/>
            <person name="Michael T."/>
            <person name="McCombie W.R."/>
            <person name="Yang B."/>
            <person name="Zhang G."/>
            <person name="Yang H."/>
            <person name="Wang J."/>
            <person name="Spillane C."/>
            <person name="Cook D.R."/>
            <person name="May G.D."/>
            <person name="Xu X."/>
            <person name="Jackson S.A."/>
        </authorList>
    </citation>
    <scope>NUCLEOTIDE SEQUENCE [LARGE SCALE GENOMIC DNA]</scope>
</reference>
<keyword evidence="2" id="KW-1185">Reference proteome</keyword>
<protein>
    <submittedName>
        <fullName evidence="1">Ribonuclease H protein At1g65750 family</fullName>
    </submittedName>
</protein>
<proteinExistence type="predicted"/>
<dbReference type="PANTHER" id="PTHR33116">
    <property type="entry name" value="REVERSE TRANSCRIPTASE ZINC-BINDING DOMAIN-CONTAINING PROTEIN-RELATED-RELATED"/>
    <property type="match status" value="1"/>
</dbReference>
<evidence type="ECO:0000313" key="1">
    <source>
        <dbReference type="EMBL" id="KYP43520.1"/>
    </source>
</evidence>
<dbReference type="STRING" id="3821.A0A151RLT0"/>
<dbReference type="Gramene" id="C.cajan_34836.t">
    <property type="protein sequence ID" value="C.cajan_34836.t.cds1"/>
    <property type="gene ID" value="C.cajan_34836"/>
</dbReference>
<name>A0A151RLT0_CAJCA</name>
<dbReference type="EMBL" id="KQ483664">
    <property type="protein sequence ID" value="KYP43520.1"/>
    <property type="molecule type" value="Genomic_DNA"/>
</dbReference>
<gene>
    <name evidence="1" type="ORF">KK1_035034</name>
</gene>
<accession>A0A151RLT0</accession>
<evidence type="ECO:0000313" key="2">
    <source>
        <dbReference type="Proteomes" id="UP000075243"/>
    </source>
</evidence>